<keyword evidence="3" id="KW-0067">ATP-binding</keyword>
<dbReference type="EMBL" id="CP001941">
    <property type="protein sequence ID" value="ADD08656.1"/>
    <property type="molecule type" value="Genomic_DNA"/>
</dbReference>
<name>B5IAI7_ACIB4</name>
<evidence type="ECO:0000256" key="3">
    <source>
        <dbReference type="ARBA" id="ARBA00022840"/>
    </source>
</evidence>
<dbReference type="eggNOG" id="arCOG00807">
    <property type="taxonomic scope" value="Archaea"/>
</dbReference>
<reference evidence="9" key="1">
    <citation type="submission" date="2010-02" db="EMBL/GenBank/DDBJ databases">
        <title>Complete sequence of Aciduliprofundum boonei T469.</title>
        <authorList>
            <consortium name="US DOE Joint Genome Institute"/>
            <person name="Lucas S."/>
            <person name="Copeland A."/>
            <person name="Lapidus A."/>
            <person name="Cheng J.-F."/>
            <person name="Bruce D."/>
            <person name="Goodwin L."/>
            <person name="Pitluck S."/>
            <person name="Saunders E."/>
            <person name="Detter J.C."/>
            <person name="Han C."/>
            <person name="Tapia R."/>
            <person name="Land M."/>
            <person name="Hauser L."/>
            <person name="Kyrpides N."/>
            <person name="Mikhailova N."/>
            <person name="Flores G."/>
            <person name="Reysenbach A.-L."/>
            <person name="Woyke T."/>
        </authorList>
    </citation>
    <scope>NUCLEOTIDE SEQUENCE</scope>
    <source>
        <strain evidence="9">T469</strain>
    </source>
</reference>
<dbReference type="Gene3D" id="1.10.730.10">
    <property type="entry name" value="Isoleucyl-tRNA Synthetase, Domain 1"/>
    <property type="match status" value="1"/>
</dbReference>
<proteinExistence type="predicted"/>
<dbReference type="eggNOG" id="arCOG01917">
    <property type="taxonomic scope" value="Archaea"/>
</dbReference>
<dbReference type="Pfam" id="PF19302">
    <property type="entry name" value="DUF5915"/>
    <property type="match status" value="1"/>
</dbReference>
<protein>
    <submittedName>
        <fullName evidence="9">Uncharacterized protein</fullName>
    </submittedName>
</protein>
<dbReference type="SUPFAM" id="SSF47794">
    <property type="entry name" value="Rad51 N-terminal domain-like"/>
    <property type="match status" value="1"/>
</dbReference>
<dbReference type="InterPro" id="IPR013155">
    <property type="entry name" value="M/V/L/I-tRNA-synth_anticd-bd"/>
</dbReference>
<dbReference type="Proteomes" id="UP000001400">
    <property type="component" value="Chromosome"/>
</dbReference>
<dbReference type="eggNOG" id="arCOG03799">
    <property type="taxonomic scope" value="Archaea"/>
</dbReference>
<dbReference type="STRING" id="439481.Aboo_0847"/>
<dbReference type="GO" id="GO:0004822">
    <property type="term" value="F:isoleucine-tRNA ligase activity"/>
    <property type="evidence" value="ECO:0007669"/>
    <property type="project" value="InterPro"/>
</dbReference>
<evidence type="ECO:0000259" key="8">
    <source>
        <dbReference type="Pfam" id="PF13240"/>
    </source>
</evidence>
<evidence type="ECO:0000313" key="10">
    <source>
        <dbReference type="Proteomes" id="UP000001400"/>
    </source>
</evidence>
<evidence type="ECO:0000259" key="7">
    <source>
        <dbReference type="Pfam" id="PF08264"/>
    </source>
</evidence>
<dbReference type="Pfam" id="PF08264">
    <property type="entry name" value="Anticodon_1"/>
    <property type="match status" value="1"/>
</dbReference>
<dbReference type="SUPFAM" id="SSF47323">
    <property type="entry name" value="Anticodon-binding domain of a subclass of class I aminoacyl-tRNA synthetases"/>
    <property type="match status" value="1"/>
</dbReference>
<accession>B5IAI7</accession>
<evidence type="ECO:0000313" key="9">
    <source>
        <dbReference type="EMBL" id="ADD08656.1"/>
    </source>
</evidence>
<dbReference type="InterPro" id="IPR010995">
    <property type="entry name" value="DNA_repair_Rad51/TF_NusA_a-hlx"/>
</dbReference>
<dbReference type="InterPro" id="IPR009080">
    <property type="entry name" value="tRNAsynth_Ia_anticodon-bd"/>
</dbReference>
<dbReference type="OrthoDB" id="86314at2157"/>
<feature type="domain" description="DUF835" evidence="6">
    <location>
        <begin position="882"/>
        <end position="989"/>
    </location>
</feature>
<gene>
    <name evidence="9" type="ordered locus">Aboo_0847</name>
</gene>
<dbReference type="GeneID" id="8827797"/>
<dbReference type="KEGG" id="abi:Aboo_0847"/>
<feature type="domain" description="Methionyl/Valyl/Leucyl/Isoleucyl-tRNA synthetase anticodon-binding" evidence="7">
    <location>
        <begin position="424"/>
        <end position="548"/>
    </location>
</feature>
<dbReference type="AlphaFoldDB" id="B5IAI7"/>
<dbReference type="InterPro" id="IPR008553">
    <property type="entry name" value="DUF835"/>
</dbReference>
<dbReference type="GO" id="GO:0005524">
    <property type="term" value="F:ATP binding"/>
    <property type="evidence" value="ECO:0007669"/>
    <property type="project" value="UniProtKB-KW"/>
</dbReference>
<evidence type="ECO:0000259" key="6">
    <source>
        <dbReference type="Pfam" id="PF05763"/>
    </source>
</evidence>
<dbReference type="PANTHER" id="PTHR42780:SF1">
    <property type="entry name" value="ISOLEUCINE--TRNA LIGASE, CYTOPLASMIC"/>
    <property type="match status" value="1"/>
</dbReference>
<evidence type="ECO:0000256" key="5">
    <source>
        <dbReference type="ARBA" id="ARBA00023146"/>
    </source>
</evidence>
<dbReference type="HOGENOM" id="CLU_298724_0_0_2"/>
<evidence type="ECO:0000256" key="2">
    <source>
        <dbReference type="ARBA" id="ARBA00022741"/>
    </source>
</evidence>
<organism evidence="9 10">
    <name type="scientific">Aciduliprofundum boonei (strain DSM 19572 / T469)</name>
    <dbReference type="NCBI Taxonomy" id="439481"/>
    <lineage>
        <taxon>Archaea</taxon>
        <taxon>Methanobacteriati</taxon>
        <taxon>Thermoplasmatota</taxon>
        <taxon>DHVE2 group</taxon>
        <taxon>Candidatus Aciduliprofundum</taxon>
    </lineage>
</organism>
<keyword evidence="4" id="KW-0648">Protein biosynthesis</keyword>
<keyword evidence="2" id="KW-0547">Nucleotide-binding</keyword>
<dbReference type="Pfam" id="PF05763">
    <property type="entry name" value="DUF835"/>
    <property type="match status" value="1"/>
</dbReference>
<keyword evidence="5" id="KW-0030">Aminoacyl-tRNA synthetase</keyword>
<evidence type="ECO:0000256" key="4">
    <source>
        <dbReference type="ARBA" id="ARBA00022917"/>
    </source>
</evidence>
<dbReference type="Gene3D" id="1.10.150.20">
    <property type="entry name" value="5' to 3' exonuclease, C-terminal subdomain"/>
    <property type="match status" value="1"/>
</dbReference>
<dbReference type="InterPro" id="IPR026870">
    <property type="entry name" value="Zinc_ribbon_dom"/>
</dbReference>
<sequence>MAKIRGFYSYPIYDSLSPVILDELIYYDFIHKFYEIFDEETSVNFVTYSLNKKDLNKIKEIAPYARLIHGEKYTEEIGMLIKDLFKKKSIGIKNIRTYYCSKCDEYFKESQVKIIPKKLRENIAKIRVGKKIYFLGAFYGEEEPIGVYLGKNDSYVIAQLYDEEWIAPASLELFLLKEIEIPKSKIKKVGFEGIKDLNFELYVIQGDGRAELIKKGDIRAKSLKRRIPSYSVIFSKEKELPIKTCPICGNVLQEENVPILVVKGKGGTYDLSSPEGSYKLPVLYCPNCGHIEYGTIIKECPVCGNIMERRFSLKPELSALGAYIHSFDAPPSLMFLHQKRFILKYFMENILKVYGKYLFKNTRYLSHKVPESIDEVKRAALLIKKRGTINKSDIKKIRKLRNVVDNIVRYVEIYGTTDDYKEEDEWLLWKNNEVKKRIRELVENGKISYAFHVLYGHIIGDISHFYIPIKRKTPLVLEPVRDAILMLYPFMPAFVEENLGRINVEKFSLSTTEAEEISTMEIIRDFVKVVRKYREKKGIPRKEPLKKVVFVTSYADEVNSLKSSILNLENVLIFQVVEDWDEMEIEIEPNMEEISASYRAWAPKIGFLLRRKNVREVLDAMEKGGYTLGIEGFIIKITPKMINYIKKVPEGYDHIEFEYGDIYIQNERDATTKRIRLVREVIRRINIMRKDIDMDFDDLIDVSISGDSEAIKMIRGYDDEIREKCLARNIEFSYTEYGYIVEWPIMGYRITIGINPLFKRWVIKAFKSIPGIDDYRAELLFKMGYGSIYELMEAEPEQIAEATGMPLKLVNELIDYLYSTAFKPKKEKNKEYCPFCGTELTPDDDFCPRCGAPIRVKMEERKMKKGNVYLFLGELGDMLERIPEELMKEKKLLITKDNPDEVKKLYNLKNTETVWISYVPFGDAIKPKDLEKLKGRVLKFLEKGGKLIIADCFDLLLAINGLDKLLQMIGEMKEKLKEKEAYLFFTIEELEAFEMGEIMKYVDGEVK</sequence>
<dbReference type="RefSeq" id="WP_008082614.1">
    <property type="nucleotide sequence ID" value="NC_013926.1"/>
</dbReference>
<dbReference type="InterPro" id="IPR023586">
    <property type="entry name" value="Ile-tRNA-ligase_type2"/>
</dbReference>
<dbReference type="PANTHER" id="PTHR42780">
    <property type="entry name" value="SOLEUCYL-TRNA SYNTHETASE"/>
    <property type="match status" value="1"/>
</dbReference>
<keyword evidence="1" id="KW-0436">Ligase</keyword>
<dbReference type="Pfam" id="PF13240">
    <property type="entry name" value="Zn_Ribbon_1"/>
    <property type="match status" value="1"/>
</dbReference>
<evidence type="ECO:0000256" key="1">
    <source>
        <dbReference type="ARBA" id="ARBA00022598"/>
    </source>
</evidence>
<feature type="domain" description="Zinc-ribbon" evidence="8">
    <location>
        <begin position="832"/>
        <end position="854"/>
    </location>
</feature>
<dbReference type="GO" id="GO:0006428">
    <property type="term" value="P:isoleucyl-tRNA aminoacylation"/>
    <property type="evidence" value="ECO:0007669"/>
    <property type="project" value="TreeGrafter"/>
</dbReference>
<keyword evidence="10" id="KW-1185">Reference proteome</keyword>